<accession>A0A316UJI4</accession>
<sequence>MPSSEAPSWLSELLRTAPTFTLEPSSHSKPNHPHLRSTIADLQVHPALEAGLHLANRDLYSAHFLVRKGQGGARELDWGHALLHRLEGDWGNGKCWYTDLDNHAAPGSIYKRFFSSLPKELTACQFVDLTAFYSIPSEATPDVIAQQAHKVFQSSESFGKVKTGFSREQLDRFVADPSSAPLSRAETEEWARKELAAMVEGLAEEHGWAPMGMKESVEALKEQKGGEEGQAVSHDAQGMVLGGGGGRKY</sequence>
<dbReference type="OrthoDB" id="2306919at2759"/>
<organism evidence="2 3">
    <name type="scientific">Jaminaea rosea</name>
    <dbReference type="NCBI Taxonomy" id="1569628"/>
    <lineage>
        <taxon>Eukaryota</taxon>
        <taxon>Fungi</taxon>
        <taxon>Dikarya</taxon>
        <taxon>Basidiomycota</taxon>
        <taxon>Ustilaginomycotina</taxon>
        <taxon>Exobasidiomycetes</taxon>
        <taxon>Microstromatales</taxon>
        <taxon>Microstromatales incertae sedis</taxon>
        <taxon>Jaminaea</taxon>
    </lineage>
</organism>
<name>A0A316UJI4_9BASI</name>
<dbReference type="Proteomes" id="UP000245884">
    <property type="component" value="Unassembled WGS sequence"/>
</dbReference>
<evidence type="ECO:0000313" key="2">
    <source>
        <dbReference type="EMBL" id="PWN25379.1"/>
    </source>
</evidence>
<proteinExistence type="predicted"/>
<reference evidence="2 3" key="1">
    <citation type="journal article" date="2018" name="Mol. Biol. Evol.">
        <title>Broad Genomic Sampling Reveals a Smut Pathogenic Ancestry of the Fungal Clade Ustilaginomycotina.</title>
        <authorList>
            <person name="Kijpornyongpan T."/>
            <person name="Mondo S.J."/>
            <person name="Barry K."/>
            <person name="Sandor L."/>
            <person name="Lee J."/>
            <person name="Lipzen A."/>
            <person name="Pangilinan J."/>
            <person name="LaButti K."/>
            <person name="Hainaut M."/>
            <person name="Henrissat B."/>
            <person name="Grigoriev I.V."/>
            <person name="Spatafora J.W."/>
            <person name="Aime M.C."/>
        </authorList>
    </citation>
    <scope>NUCLEOTIDE SEQUENCE [LARGE SCALE GENOMIC DNA]</scope>
    <source>
        <strain evidence="2 3">MCA 5214</strain>
    </source>
</reference>
<gene>
    <name evidence="2" type="ORF">BDZ90DRAFT_281593</name>
</gene>
<evidence type="ECO:0000313" key="3">
    <source>
        <dbReference type="Proteomes" id="UP000245884"/>
    </source>
</evidence>
<feature type="compositionally biased region" description="Gly residues" evidence="1">
    <location>
        <begin position="240"/>
        <end position="249"/>
    </location>
</feature>
<dbReference type="GeneID" id="37031199"/>
<protein>
    <submittedName>
        <fullName evidence="2">Uncharacterized protein</fullName>
    </submittedName>
</protein>
<dbReference type="EMBL" id="KZ819676">
    <property type="protein sequence ID" value="PWN25379.1"/>
    <property type="molecule type" value="Genomic_DNA"/>
</dbReference>
<keyword evidence="3" id="KW-1185">Reference proteome</keyword>
<evidence type="ECO:0000256" key="1">
    <source>
        <dbReference type="SAM" id="MobiDB-lite"/>
    </source>
</evidence>
<feature type="region of interest" description="Disordered" evidence="1">
    <location>
        <begin position="221"/>
        <end position="249"/>
    </location>
</feature>
<dbReference type="RefSeq" id="XP_025359991.1">
    <property type="nucleotide sequence ID" value="XM_025509376.1"/>
</dbReference>
<dbReference type="AlphaFoldDB" id="A0A316UJI4"/>
<dbReference type="STRING" id="1569628.A0A316UJI4"/>